<keyword evidence="2 8" id="KW-0813">Transport</keyword>
<evidence type="ECO:0000313" key="12">
    <source>
        <dbReference type="EMBL" id="MEX0407278.1"/>
    </source>
</evidence>
<dbReference type="RefSeq" id="WP_367955162.1">
    <property type="nucleotide sequence ID" value="NZ_JBDPGJ010000004.1"/>
</dbReference>
<evidence type="ECO:0000256" key="6">
    <source>
        <dbReference type="ARBA" id="ARBA00022989"/>
    </source>
</evidence>
<reference evidence="12 13" key="1">
    <citation type="submission" date="2024-05" db="EMBL/GenBank/DDBJ databases">
        <authorList>
            <person name="Jiang F."/>
        </authorList>
    </citation>
    <scope>NUCLEOTIDE SEQUENCE [LARGE SCALE GENOMIC DNA]</scope>
    <source>
        <strain evidence="12 13">LZ166</strain>
    </source>
</reference>
<feature type="transmembrane region" description="Helical" evidence="9">
    <location>
        <begin position="172"/>
        <end position="189"/>
    </location>
</feature>
<proteinExistence type="predicted"/>
<evidence type="ECO:0000256" key="9">
    <source>
        <dbReference type="SAM" id="Phobius"/>
    </source>
</evidence>
<feature type="transmembrane region" description="Helical" evidence="9">
    <location>
        <begin position="554"/>
        <end position="578"/>
    </location>
</feature>
<keyword evidence="13" id="KW-1185">Reference proteome</keyword>
<feature type="transmembrane region" description="Helical" evidence="9">
    <location>
        <begin position="411"/>
        <end position="429"/>
    </location>
</feature>
<dbReference type="NCBIfam" id="TIGR00786">
    <property type="entry name" value="dctM"/>
    <property type="match status" value="1"/>
</dbReference>
<dbReference type="Pfam" id="PF04290">
    <property type="entry name" value="DctQ"/>
    <property type="match status" value="1"/>
</dbReference>
<evidence type="ECO:0000256" key="5">
    <source>
        <dbReference type="ARBA" id="ARBA00022692"/>
    </source>
</evidence>
<dbReference type="PANTHER" id="PTHR33362">
    <property type="entry name" value="SIALIC ACID TRAP TRANSPORTER PERMEASE PROTEIN SIAT-RELATED"/>
    <property type="match status" value="1"/>
</dbReference>
<feature type="transmembrane region" description="Helical" evidence="9">
    <location>
        <begin position="512"/>
        <end position="542"/>
    </location>
</feature>
<keyword evidence="3" id="KW-1003">Cell membrane</keyword>
<sequence length="620" mass="65974">MENVAHAAESPTLPVVPPSLVERCIKIVVEAALCVLMVAEVAILFVGVVARYIFSSPFSWSDELASEIFLWLVMLGAVAAVHRGQHMRILSLFRFIPDGRKAMLQRLSKASVFVACCILTYYSFIFTLHEAPLATYSLEISRAWRISALPTGFALMAVLSALQLLRERATDHLVPLAILAGTAGLLWLASPVLLEIGNYNLIVFFVLLVGAGVLAGIPIAFVFLLATLLYLALMTRVPVTVVVGRLDEGMAHIILIAVPLFVFLGRLMEETGLARSIMSFLILLLGHLRGGLSYVLLAAMFIVSGISGSKIADMAAVAPVLFPDMKRRGSKPGELIALLSASGAMSETIPPSLVLITTGVVTGVSIEALFIAGLLPAALLALALCVVVWLKTRGEDLSKFIRPTRSMVWKAALVAIPGIGLPIIIRTAVVEGVATATEVSTIGILYTIVLGMILYRPFPWSKLGQMLVDTAVLSGAILLIVGAATAMAWALTQSGFSHVLATTITELPGGKPMFVAVTIIFFIILGSLLEGLPAIVIFGPLMFPAAVALGMHEVHYAIIVVLSMGIGLFIPPFGIGYWAASAIGQVDPDEGVRPLVPYMLALLAGLILIAAVPWISIGFL</sequence>
<evidence type="ECO:0000256" key="8">
    <source>
        <dbReference type="RuleBase" id="RU369079"/>
    </source>
</evidence>
<keyword evidence="6 9" id="KW-1133">Transmembrane helix</keyword>
<dbReference type="InterPro" id="IPR010656">
    <property type="entry name" value="DctM"/>
</dbReference>
<evidence type="ECO:0000313" key="13">
    <source>
        <dbReference type="Proteomes" id="UP001556692"/>
    </source>
</evidence>
<accession>A0ABV3SKH3</accession>
<keyword evidence="4 8" id="KW-0997">Cell inner membrane</keyword>
<comment type="subcellular location">
    <subcellularLocation>
        <location evidence="1 8">Cell inner membrane</location>
        <topology evidence="1 8">Multi-pass membrane protein</topology>
    </subcellularLocation>
</comment>
<feature type="transmembrane region" description="Helical" evidence="9">
    <location>
        <begin position="201"/>
        <end position="231"/>
    </location>
</feature>
<dbReference type="InterPro" id="IPR055348">
    <property type="entry name" value="DctQ"/>
</dbReference>
<feature type="transmembrane region" description="Helical" evidence="9">
    <location>
        <begin position="598"/>
        <end position="619"/>
    </location>
</feature>
<evidence type="ECO:0000256" key="3">
    <source>
        <dbReference type="ARBA" id="ARBA00022475"/>
    </source>
</evidence>
<feature type="transmembrane region" description="Helical" evidence="9">
    <location>
        <begin position="68"/>
        <end position="86"/>
    </location>
</feature>
<feature type="transmembrane region" description="Helical" evidence="9">
    <location>
        <begin position="27"/>
        <end position="48"/>
    </location>
</feature>
<dbReference type="InterPro" id="IPR004681">
    <property type="entry name" value="TRAP_DctM"/>
</dbReference>
<feature type="domain" description="Tripartite ATP-independent periplasmic transporters DctQ component" evidence="10">
    <location>
        <begin position="41"/>
        <end position="167"/>
    </location>
</feature>
<dbReference type="PANTHER" id="PTHR33362:SF2">
    <property type="entry name" value="TRAP TRANSPORTER LARGE PERMEASE PROTEIN"/>
    <property type="match status" value="1"/>
</dbReference>
<feature type="transmembrane region" description="Helical" evidence="9">
    <location>
        <begin position="251"/>
        <end position="268"/>
    </location>
</feature>
<evidence type="ECO:0000259" key="10">
    <source>
        <dbReference type="Pfam" id="PF04290"/>
    </source>
</evidence>
<evidence type="ECO:0000256" key="1">
    <source>
        <dbReference type="ARBA" id="ARBA00004429"/>
    </source>
</evidence>
<organism evidence="12 13">
    <name type="scientific">Aquibium pacificus</name>
    <dbReference type="NCBI Taxonomy" id="3153579"/>
    <lineage>
        <taxon>Bacteria</taxon>
        <taxon>Pseudomonadati</taxon>
        <taxon>Pseudomonadota</taxon>
        <taxon>Alphaproteobacteria</taxon>
        <taxon>Hyphomicrobiales</taxon>
        <taxon>Phyllobacteriaceae</taxon>
        <taxon>Aquibium</taxon>
    </lineage>
</organism>
<evidence type="ECO:0000256" key="7">
    <source>
        <dbReference type="ARBA" id="ARBA00023136"/>
    </source>
</evidence>
<dbReference type="EMBL" id="JBDPGJ010000004">
    <property type="protein sequence ID" value="MEX0407278.1"/>
    <property type="molecule type" value="Genomic_DNA"/>
</dbReference>
<dbReference type="Pfam" id="PF06808">
    <property type="entry name" value="DctM"/>
    <property type="match status" value="1"/>
</dbReference>
<name>A0ABV3SKH3_9HYPH</name>
<evidence type="ECO:0000259" key="11">
    <source>
        <dbReference type="Pfam" id="PF06808"/>
    </source>
</evidence>
<feature type="transmembrane region" description="Helical" evidence="9">
    <location>
        <begin position="435"/>
        <end position="455"/>
    </location>
</feature>
<comment type="function">
    <text evidence="8">Part of the tripartite ATP-independent periplasmic (TRAP) transport system.</text>
</comment>
<protein>
    <submittedName>
        <fullName evidence="12">TRAP transporter large permease subunit</fullName>
    </submittedName>
</protein>
<feature type="transmembrane region" description="Helical" evidence="9">
    <location>
        <begin position="107"/>
        <end position="126"/>
    </location>
</feature>
<keyword evidence="5 9" id="KW-0812">Transmembrane</keyword>
<feature type="transmembrane region" description="Helical" evidence="9">
    <location>
        <begin position="368"/>
        <end position="390"/>
    </location>
</feature>
<gene>
    <name evidence="12" type="ORF">ABGN05_16590</name>
</gene>
<evidence type="ECO:0000256" key="2">
    <source>
        <dbReference type="ARBA" id="ARBA00022448"/>
    </source>
</evidence>
<comment type="caution">
    <text evidence="12">The sequence shown here is derived from an EMBL/GenBank/DDBJ whole genome shotgun (WGS) entry which is preliminary data.</text>
</comment>
<feature type="transmembrane region" description="Helical" evidence="9">
    <location>
        <begin position="280"/>
        <end position="303"/>
    </location>
</feature>
<feature type="transmembrane region" description="Helical" evidence="9">
    <location>
        <begin position="467"/>
        <end position="492"/>
    </location>
</feature>
<keyword evidence="7 9" id="KW-0472">Membrane</keyword>
<dbReference type="Proteomes" id="UP001556692">
    <property type="component" value="Unassembled WGS sequence"/>
</dbReference>
<evidence type="ECO:0000256" key="4">
    <source>
        <dbReference type="ARBA" id="ARBA00022519"/>
    </source>
</evidence>
<feature type="domain" description="TRAP C4-dicarboxylate transport system permease DctM subunit" evidence="11">
    <location>
        <begin position="211"/>
        <end position="615"/>
    </location>
</feature>